<dbReference type="EMBL" id="JAHZSV010000021">
    <property type="protein sequence ID" value="MBW8200930.1"/>
    <property type="molecule type" value="Genomic_DNA"/>
</dbReference>
<keyword evidence="1" id="KW-0812">Transmembrane</keyword>
<keyword evidence="1" id="KW-0472">Membrane</keyword>
<name>A0ABS7ETP9_9FLAO</name>
<evidence type="ECO:0000256" key="1">
    <source>
        <dbReference type="SAM" id="Phobius"/>
    </source>
</evidence>
<keyword evidence="1" id="KW-1133">Transmembrane helix</keyword>
<evidence type="ECO:0000313" key="2">
    <source>
        <dbReference type="EMBL" id="MBW8200930.1"/>
    </source>
</evidence>
<reference evidence="2 3" key="1">
    <citation type="submission" date="2021-08" db="EMBL/GenBank/DDBJ databases">
        <title>Muricauda profundi sp. nov., a marine bacterium isolated from deep seawater of the Mariana Trench.</title>
        <authorList>
            <person name="Wei Y."/>
        </authorList>
    </citation>
    <scope>NUCLEOTIDE SEQUENCE [LARGE SCALE GENOMIC DNA]</scope>
    <source>
        <strain evidence="2 3">W52</strain>
    </source>
</reference>
<dbReference type="Proteomes" id="UP001196136">
    <property type="component" value="Unassembled WGS sequence"/>
</dbReference>
<comment type="caution">
    <text evidence="2">The sequence shown here is derived from an EMBL/GenBank/DDBJ whole genome shotgun (WGS) entry which is preliminary data.</text>
</comment>
<dbReference type="RefSeq" id="WP_220114379.1">
    <property type="nucleotide sequence ID" value="NZ_JAHZSV010000021.1"/>
</dbReference>
<feature type="transmembrane region" description="Helical" evidence="1">
    <location>
        <begin position="66"/>
        <end position="83"/>
    </location>
</feature>
<evidence type="ECO:0000313" key="3">
    <source>
        <dbReference type="Proteomes" id="UP001196136"/>
    </source>
</evidence>
<accession>A0ABS7ETP9</accession>
<feature type="transmembrane region" description="Helical" evidence="1">
    <location>
        <begin position="6"/>
        <end position="28"/>
    </location>
</feature>
<gene>
    <name evidence="2" type="ORF">K1F36_13950</name>
</gene>
<feature type="transmembrane region" description="Helical" evidence="1">
    <location>
        <begin position="40"/>
        <end position="60"/>
    </location>
</feature>
<organism evidence="2 3">
    <name type="scientific">Flagellimonas abyssi</name>
    <dbReference type="NCBI Taxonomy" id="2864871"/>
    <lineage>
        <taxon>Bacteria</taxon>
        <taxon>Pseudomonadati</taxon>
        <taxon>Bacteroidota</taxon>
        <taxon>Flavobacteriia</taxon>
        <taxon>Flavobacteriales</taxon>
        <taxon>Flavobacteriaceae</taxon>
        <taxon>Flagellimonas</taxon>
    </lineage>
</organism>
<keyword evidence="3" id="KW-1185">Reference proteome</keyword>
<proteinExistence type="predicted"/>
<protein>
    <submittedName>
        <fullName evidence="2">Uncharacterized protein</fullName>
    </submittedName>
</protein>
<sequence length="131" mass="15027">MLKRYILIISAIINIVSILAILGWMFQLESLTRVVSELPSMKFNTALCFIFLGATIVLIVKHYNIVFAHIVNAFLLIVGLLTLSQDIFAIDLGIDQFIVEDFLGYNQVTRTRAGCRPPLHSLFRFWGYHFY</sequence>